<evidence type="ECO:0000313" key="2">
    <source>
        <dbReference type="EMBL" id="GDY65327.1"/>
    </source>
</evidence>
<dbReference type="InterPro" id="IPR007278">
    <property type="entry name" value="DUF397"/>
</dbReference>
<dbReference type="OMA" id="VECAMNV"/>
<reference evidence="2 5" key="2">
    <citation type="submission" date="2019-04" db="EMBL/GenBank/DDBJ databases">
        <title>Draft genome sequences of Streptomyces avermitilis NBRC 14893.</title>
        <authorList>
            <person name="Komaki H."/>
            <person name="Tamura T."/>
            <person name="Hosoyama A."/>
        </authorList>
    </citation>
    <scope>NUCLEOTIDE SEQUENCE [LARGE SCALE GENOMIC DNA]</scope>
    <source>
        <strain evidence="2 5">NBRC 14893</strain>
    </source>
</reference>
<dbReference type="EMBL" id="BJHX01000001">
    <property type="protein sequence ID" value="GDY65327.1"/>
    <property type="molecule type" value="Genomic_DNA"/>
</dbReference>
<reference evidence="3 4" key="1">
    <citation type="submission" date="2019-04" db="EMBL/GenBank/DDBJ databases">
        <title>Draft genome sequences of Streptomyces avermitilis ATCC 31267.</title>
        <authorList>
            <person name="Komaki H."/>
            <person name="Tamura T."/>
            <person name="Hosoyama A."/>
        </authorList>
    </citation>
    <scope>NUCLEOTIDE SEQUENCE [LARGE SCALE GENOMIC DNA]</scope>
    <source>
        <strain evidence="3 4">ATCC 31267</strain>
    </source>
</reference>
<sequence length="70" mass="7347">MSIAESKVDDSSMWFTSSYSNGAGGECVECASSDDNALIRDSKRLGGPVVGVPGLAWHAFVRALKRGELG</sequence>
<dbReference type="GeneID" id="41542286"/>
<dbReference type="Proteomes" id="UP000299211">
    <property type="component" value="Unassembled WGS sequence"/>
</dbReference>
<dbReference type="Proteomes" id="UP000302139">
    <property type="component" value="Unassembled WGS sequence"/>
</dbReference>
<name>A0A4D4MQL6_STRAX</name>
<evidence type="ECO:0000259" key="1">
    <source>
        <dbReference type="Pfam" id="PF04149"/>
    </source>
</evidence>
<evidence type="ECO:0000313" key="3">
    <source>
        <dbReference type="EMBL" id="GDY74462.1"/>
    </source>
</evidence>
<evidence type="ECO:0000313" key="4">
    <source>
        <dbReference type="Proteomes" id="UP000299211"/>
    </source>
</evidence>
<organism evidence="3 4">
    <name type="scientific">Streptomyces avermitilis</name>
    <dbReference type="NCBI Taxonomy" id="33903"/>
    <lineage>
        <taxon>Bacteria</taxon>
        <taxon>Bacillati</taxon>
        <taxon>Actinomycetota</taxon>
        <taxon>Actinomycetes</taxon>
        <taxon>Kitasatosporales</taxon>
        <taxon>Streptomycetaceae</taxon>
        <taxon>Streptomyces</taxon>
    </lineage>
</organism>
<feature type="domain" description="DUF397" evidence="1">
    <location>
        <begin position="14"/>
        <end position="65"/>
    </location>
</feature>
<accession>A0A4D4MQL6</accession>
<gene>
    <name evidence="2" type="ORF">SAV14893_047200</name>
    <name evidence="3" type="ORF">SAV31267_039470</name>
</gene>
<evidence type="ECO:0000313" key="5">
    <source>
        <dbReference type="Proteomes" id="UP000302139"/>
    </source>
</evidence>
<dbReference type="Pfam" id="PF04149">
    <property type="entry name" value="DUF397"/>
    <property type="match status" value="1"/>
</dbReference>
<dbReference type="EMBL" id="BJHY01000001">
    <property type="protein sequence ID" value="GDY74462.1"/>
    <property type="molecule type" value="Genomic_DNA"/>
</dbReference>
<protein>
    <recommendedName>
        <fullName evidence="1">DUF397 domain-containing protein</fullName>
    </recommendedName>
</protein>
<dbReference type="AlphaFoldDB" id="A0A4D4MQL6"/>
<dbReference type="RefSeq" id="WP_010986603.1">
    <property type="nucleotide sequence ID" value="NZ_BAABTN010000013.1"/>
</dbReference>
<proteinExistence type="predicted"/>
<dbReference type="STRING" id="33903.AQJ43_25470"/>
<comment type="caution">
    <text evidence="3">The sequence shown here is derived from an EMBL/GenBank/DDBJ whole genome shotgun (WGS) entry which is preliminary data.</text>
</comment>